<dbReference type="EMBL" id="PDCN02000001">
    <property type="protein sequence ID" value="PIB77465.1"/>
    <property type="molecule type" value="Genomic_DNA"/>
</dbReference>
<dbReference type="Pfam" id="PF12158">
    <property type="entry name" value="DUF3592"/>
    <property type="match status" value="1"/>
</dbReference>
<reference evidence="3 4" key="1">
    <citation type="journal article" date="2017" name="Infect. Genet. Evol.">
        <title>The new phylogeny of the genus Mycobacterium: The old and the news.</title>
        <authorList>
            <person name="Tortoli E."/>
            <person name="Fedrizzi T."/>
            <person name="Meehan C.J."/>
            <person name="Trovato A."/>
            <person name="Grottola A."/>
            <person name="Giacobazzi E."/>
            <person name="Serpini G.F."/>
            <person name="Tagliazucchi S."/>
            <person name="Fabio A."/>
            <person name="Bettua C."/>
            <person name="Bertorelli R."/>
            <person name="Frascaro F."/>
            <person name="De Sanctis V."/>
            <person name="Pecorari M."/>
            <person name="Jousson O."/>
            <person name="Segata N."/>
            <person name="Cirillo D.M."/>
        </authorList>
    </citation>
    <scope>NUCLEOTIDE SEQUENCE [LARGE SCALE GENOMIC DNA]</scope>
    <source>
        <strain evidence="3 4">CIP1034565</strain>
    </source>
</reference>
<accession>A0A2G5PGN0</accession>
<dbReference type="InterPro" id="IPR021994">
    <property type="entry name" value="DUF3592"/>
</dbReference>
<feature type="transmembrane region" description="Helical" evidence="1">
    <location>
        <begin position="12"/>
        <end position="35"/>
    </location>
</feature>
<gene>
    <name evidence="3" type="ORF">CQY22_000385</name>
</gene>
<evidence type="ECO:0000313" key="3">
    <source>
        <dbReference type="EMBL" id="PIB77465.1"/>
    </source>
</evidence>
<evidence type="ECO:0000259" key="2">
    <source>
        <dbReference type="Pfam" id="PF12158"/>
    </source>
</evidence>
<dbReference type="PROSITE" id="PS51257">
    <property type="entry name" value="PROKAR_LIPOPROTEIN"/>
    <property type="match status" value="1"/>
</dbReference>
<dbReference type="STRING" id="85968.GCA_900073015_01769"/>
<keyword evidence="4" id="KW-1185">Reference proteome</keyword>
<evidence type="ECO:0000313" key="4">
    <source>
        <dbReference type="Proteomes" id="UP000230551"/>
    </source>
</evidence>
<name>A0A2G5PGN0_9MYCO</name>
<organism evidence="3 4">
    <name type="scientific">Mycolicibacterium brumae</name>
    <dbReference type="NCBI Taxonomy" id="85968"/>
    <lineage>
        <taxon>Bacteria</taxon>
        <taxon>Bacillati</taxon>
        <taxon>Actinomycetota</taxon>
        <taxon>Actinomycetes</taxon>
        <taxon>Mycobacteriales</taxon>
        <taxon>Mycobacteriaceae</taxon>
        <taxon>Mycolicibacterium</taxon>
    </lineage>
</organism>
<feature type="domain" description="DUF3592" evidence="2">
    <location>
        <begin position="46"/>
        <end position="114"/>
    </location>
</feature>
<sequence length="149" mass="16111">MRSSIEDMDVPAIVGWIFGVLGALLTIGACVWGAVDIAMIRASDETTGVVVGRHAVTSTDSDGHRSVTYRIDVRYEVDGVPYTHTPSGSSNPAPHVGDKVGVYYRPENPSDARMGGALPWMGHMIVLILGFVFFAVAMLLFFVRRRLGS</sequence>
<dbReference type="AlphaFoldDB" id="A0A2G5PGN0"/>
<feature type="transmembrane region" description="Helical" evidence="1">
    <location>
        <begin position="120"/>
        <end position="143"/>
    </location>
</feature>
<dbReference type="Proteomes" id="UP000230551">
    <property type="component" value="Unassembled WGS sequence"/>
</dbReference>
<protein>
    <submittedName>
        <fullName evidence="3">DUF3592 domain-containing protein</fullName>
    </submittedName>
</protein>
<proteinExistence type="predicted"/>
<keyword evidence="1" id="KW-1133">Transmembrane helix</keyword>
<comment type="caution">
    <text evidence="3">The sequence shown here is derived from an EMBL/GenBank/DDBJ whole genome shotgun (WGS) entry which is preliminary data.</text>
</comment>
<keyword evidence="1" id="KW-0472">Membrane</keyword>
<evidence type="ECO:0000256" key="1">
    <source>
        <dbReference type="SAM" id="Phobius"/>
    </source>
</evidence>
<keyword evidence="1" id="KW-0812">Transmembrane</keyword>